<feature type="domain" description="Glycosyl hydrolase family 36 N-terminal" evidence="7">
    <location>
        <begin position="30"/>
        <end position="285"/>
    </location>
</feature>
<dbReference type="EMBL" id="DVON01000222">
    <property type="protein sequence ID" value="HIV13558.1"/>
    <property type="molecule type" value="Genomic_DNA"/>
</dbReference>
<protein>
    <recommendedName>
        <fullName evidence="2">alpha-galactosidase</fullName>
        <ecNumber evidence="2">3.2.1.22</ecNumber>
    </recommendedName>
</protein>
<evidence type="ECO:0000256" key="1">
    <source>
        <dbReference type="ARBA" id="ARBA00001255"/>
    </source>
</evidence>
<dbReference type="InterPro" id="IPR038417">
    <property type="entry name" value="Alpga-gal_N_sf"/>
</dbReference>
<gene>
    <name evidence="8" type="ORF">IAA63_10520</name>
</gene>
<dbReference type="Gene3D" id="2.60.40.1180">
    <property type="entry name" value="Golgi alpha-mannosidase II"/>
    <property type="match status" value="1"/>
</dbReference>
<dbReference type="Pfam" id="PF02065">
    <property type="entry name" value="Melibiase"/>
    <property type="match status" value="1"/>
</dbReference>
<dbReference type="PIRSF" id="PIRSF005536">
    <property type="entry name" value="Agal"/>
    <property type="match status" value="1"/>
</dbReference>
<evidence type="ECO:0000259" key="7">
    <source>
        <dbReference type="Pfam" id="PF16875"/>
    </source>
</evidence>
<dbReference type="InterPro" id="IPR000111">
    <property type="entry name" value="Glyco_hydro_27/36_CS"/>
</dbReference>
<evidence type="ECO:0000313" key="8">
    <source>
        <dbReference type="EMBL" id="HIV13558.1"/>
    </source>
</evidence>
<comment type="caution">
    <text evidence="8">The sequence shown here is derived from an EMBL/GenBank/DDBJ whole genome shotgun (WGS) entry which is preliminary data.</text>
</comment>
<dbReference type="InterPro" id="IPR013780">
    <property type="entry name" value="Glyco_hydro_b"/>
</dbReference>
<feature type="domain" description="Glycosyl hydrolase family 36 C-terminal" evidence="6">
    <location>
        <begin position="651"/>
        <end position="726"/>
    </location>
</feature>
<dbReference type="InterPro" id="IPR031704">
    <property type="entry name" value="Glyco_hydro_36_N"/>
</dbReference>
<proteinExistence type="predicted"/>
<dbReference type="GO" id="GO:0016052">
    <property type="term" value="P:carbohydrate catabolic process"/>
    <property type="evidence" value="ECO:0007669"/>
    <property type="project" value="InterPro"/>
</dbReference>
<feature type="active site" description="Proton donor" evidence="5">
    <location>
        <position position="549"/>
    </location>
</feature>
<organism evidence="8 9">
    <name type="scientific">Candidatus Pullilachnospira stercoravium</name>
    <dbReference type="NCBI Taxonomy" id="2840913"/>
    <lineage>
        <taxon>Bacteria</taxon>
        <taxon>Bacillati</taxon>
        <taxon>Bacillota</taxon>
        <taxon>Clostridia</taxon>
        <taxon>Lachnospirales</taxon>
        <taxon>Lachnospiraceae</taxon>
        <taxon>Lachnospiraceae incertae sedis</taxon>
        <taxon>Candidatus Pullilachnospira</taxon>
    </lineage>
</organism>
<dbReference type="Pfam" id="PF16874">
    <property type="entry name" value="Glyco_hydro_36C"/>
    <property type="match status" value="1"/>
</dbReference>
<keyword evidence="3" id="KW-0378">Hydrolase</keyword>
<evidence type="ECO:0000256" key="4">
    <source>
        <dbReference type="ARBA" id="ARBA00023295"/>
    </source>
</evidence>
<evidence type="ECO:0000256" key="2">
    <source>
        <dbReference type="ARBA" id="ARBA00012755"/>
    </source>
</evidence>
<dbReference type="InterPro" id="IPR017853">
    <property type="entry name" value="GH"/>
</dbReference>
<reference evidence="8" key="1">
    <citation type="submission" date="2020-10" db="EMBL/GenBank/DDBJ databases">
        <authorList>
            <person name="Gilroy R."/>
        </authorList>
    </citation>
    <scope>NUCLEOTIDE SEQUENCE</scope>
    <source>
        <strain evidence="8">ChiBcec2-4451</strain>
    </source>
</reference>
<dbReference type="EC" id="3.2.1.22" evidence="2"/>
<dbReference type="PROSITE" id="PS00512">
    <property type="entry name" value="ALPHA_GALACTOSIDASE"/>
    <property type="match status" value="1"/>
</dbReference>
<dbReference type="CDD" id="cd14791">
    <property type="entry name" value="GH36"/>
    <property type="match status" value="1"/>
</dbReference>
<feature type="non-terminal residue" evidence="8">
    <location>
        <position position="730"/>
    </location>
</feature>
<dbReference type="Proteomes" id="UP000886723">
    <property type="component" value="Unassembled WGS sequence"/>
</dbReference>
<evidence type="ECO:0000256" key="3">
    <source>
        <dbReference type="ARBA" id="ARBA00022801"/>
    </source>
</evidence>
<dbReference type="FunFam" id="3.20.20.70:FF:000118">
    <property type="entry name" value="Alpha-galactosidase"/>
    <property type="match status" value="1"/>
</dbReference>
<dbReference type="SUPFAM" id="SSF51445">
    <property type="entry name" value="(Trans)glycosidases"/>
    <property type="match status" value="1"/>
</dbReference>
<dbReference type="InterPro" id="IPR050985">
    <property type="entry name" value="Alpha-glycosidase_related"/>
</dbReference>
<sequence length="730" mass="83179">MAIYYSEENKTFTLSTENTTYQMKVDTYGVLIHTYYGAAVGEEDMSYLVDLRDSGFSGNIYEAGNKRDYSLDTLPQEYSSSGVGDYRISSVSVRNPDGSDAVDLRYQSYEIVPGKYDIPGLPALYGNPEDADTLKITLKDPVTGLRAVLYYSVWEKQDIITRSVRFYNENENPIILKKAVSMNLDLMHGQWELIHFHGRHCMERQMERIPVMSGKMEVRSTRASSSHHHNPFAILCAPETTETDGPCYGVGLVYSGNYSIQVEKDQMNQVRLTAGIAKELFAWQLDPQAEFCTPEAVMTFSGQGLEKLSSNFHHIVREHLCRGKYKHARRPVLLNNWEATYFDFNSEKILEIARGAADLGVEMLVLDDGWFGKRDDDTSGLGDWYVNEKKLPGGLKPLADQINALGLKFGLWFEPEAVSEDSDLYRAHPDWAIRIPERRPNRSRYQLILDMSRQEVRDYLYERICAILDSANIEYVKWDMNRNISDVYSTSLPKERQGEVCHRYMLGLYELLEKLVTRYPDILWEGCSGGGGRFDLGMMYYYPQIWCSDDTDALERIKIQYGTSFGYPISTVGSHVSAVPNHQTGRVTPLAARGIVAMAGSFGYELDLNLLSDEEKEEVKEQIKTFKKYYDLTHEGEYYRLTNPWENRQYAAWEFVSGDKKEALICGVQMAAQPNSPSQHIPVRGLDPMKRYEINGTGQILSGRALMGGGLNFPRQEGDCQPVEFYLKEV</sequence>
<evidence type="ECO:0000259" key="6">
    <source>
        <dbReference type="Pfam" id="PF16874"/>
    </source>
</evidence>
<dbReference type="InterPro" id="IPR031705">
    <property type="entry name" value="Glyco_hydro_36_C"/>
</dbReference>
<dbReference type="InterPro" id="IPR002252">
    <property type="entry name" value="Glyco_hydro_36"/>
</dbReference>
<keyword evidence="4" id="KW-0326">Glycosidase</keyword>
<reference evidence="8" key="2">
    <citation type="journal article" date="2021" name="PeerJ">
        <title>Extensive microbial diversity within the chicken gut microbiome revealed by metagenomics and culture.</title>
        <authorList>
            <person name="Gilroy R."/>
            <person name="Ravi A."/>
            <person name="Getino M."/>
            <person name="Pursley I."/>
            <person name="Horton D.L."/>
            <person name="Alikhan N.F."/>
            <person name="Baker D."/>
            <person name="Gharbi K."/>
            <person name="Hall N."/>
            <person name="Watson M."/>
            <person name="Adriaenssens E.M."/>
            <person name="Foster-Nyarko E."/>
            <person name="Jarju S."/>
            <person name="Secka A."/>
            <person name="Antonio M."/>
            <person name="Oren A."/>
            <person name="Chaudhuri R.R."/>
            <person name="La Ragione R."/>
            <person name="Hildebrand F."/>
            <person name="Pallen M.J."/>
        </authorList>
    </citation>
    <scope>NUCLEOTIDE SEQUENCE</scope>
    <source>
        <strain evidence="8">ChiBcec2-4451</strain>
    </source>
</reference>
<accession>A0A9D1T7J4</accession>
<dbReference type="Pfam" id="PF16875">
    <property type="entry name" value="Glyco_hydro_36N"/>
    <property type="match status" value="1"/>
</dbReference>
<name>A0A9D1T7J4_9FIRM</name>
<comment type="catalytic activity">
    <reaction evidence="1">
        <text>Hydrolysis of terminal, non-reducing alpha-D-galactose residues in alpha-D-galactosides, including galactose oligosaccharides, galactomannans and galactolipids.</text>
        <dbReference type="EC" id="3.2.1.22"/>
    </reaction>
</comment>
<evidence type="ECO:0000256" key="5">
    <source>
        <dbReference type="PIRSR" id="PIRSR005536-1"/>
    </source>
</evidence>
<dbReference type="Gene3D" id="2.70.98.60">
    <property type="entry name" value="alpha-galactosidase from lactobacil brevis"/>
    <property type="match status" value="1"/>
</dbReference>
<feature type="active site" description="Nucleophile" evidence="5">
    <location>
        <position position="479"/>
    </location>
</feature>
<dbReference type="GO" id="GO:0004557">
    <property type="term" value="F:alpha-galactosidase activity"/>
    <property type="evidence" value="ECO:0007669"/>
    <property type="project" value="UniProtKB-EC"/>
</dbReference>
<dbReference type="PANTHER" id="PTHR43053:SF3">
    <property type="entry name" value="ALPHA-GALACTOSIDASE C-RELATED"/>
    <property type="match status" value="1"/>
</dbReference>
<dbReference type="PRINTS" id="PR00743">
    <property type="entry name" value="GLHYDRLASE36"/>
</dbReference>
<dbReference type="InterPro" id="IPR013785">
    <property type="entry name" value="Aldolase_TIM"/>
</dbReference>
<dbReference type="Gene3D" id="3.20.20.70">
    <property type="entry name" value="Aldolase class I"/>
    <property type="match status" value="1"/>
</dbReference>
<evidence type="ECO:0000313" key="9">
    <source>
        <dbReference type="Proteomes" id="UP000886723"/>
    </source>
</evidence>
<dbReference type="PANTHER" id="PTHR43053">
    <property type="entry name" value="GLYCOSIDASE FAMILY 31"/>
    <property type="match status" value="1"/>
</dbReference>
<dbReference type="AlphaFoldDB" id="A0A9D1T7J4"/>